<dbReference type="Proteomes" id="UP000681720">
    <property type="component" value="Unassembled WGS sequence"/>
</dbReference>
<sequence>MDVNSTPAATTTTTATAAENHTKEMLDEALDSVKNVLMQTFKKNLEAGGDLSALKSTLGSDEVAEVFLSKLRESLKRETVSTV</sequence>
<reference evidence="4" key="1">
    <citation type="submission" date="2021-02" db="EMBL/GenBank/DDBJ databases">
        <authorList>
            <person name="Nowell W R."/>
        </authorList>
    </citation>
    <scope>NUCLEOTIDE SEQUENCE</scope>
</reference>
<gene>
    <name evidence="2" type="ORF">BYL167_LOCUS61877</name>
    <name evidence="4" type="ORF">GIL414_LOCUS70243</name>
    <name evidence="3" type="ORF">SMN809_LOCUS68894</name>
</gene>
<evidence type="ECO:0000313" key="3">
    <source>
        <dbReference type="EMBL" id="CAF5180843.1"/>
    </source>
</evidence>
<comment type="caution">
    <text evidence="4">The sequence shown here is derived from an EMBL/GenBank/DDBJ whole genome shotgun (WGS) entry which is preliminary data.</text>
</comment>
<name>A0A8S3HJ99_9BILA</name>
<dbReference type="Proteomes" id="UP000681967">
    <property type="component" value="Unassembled WGS sequence"/>
</dbReference>
<feature type="region of interest" description="Disordered" evidence="1">
    <location>
        <begin position="1"/>
        <end position="21"/>
    </location>
</feature>
<evidence type="ECO:0000313" key="2">
    <source>
        <dbReference type="EMBL" id="CAF5080629.1"/>
    </source>
</evidence>
<evidence type="ECO:0000313" key="4">
    <source>
        <dbReference type="EMBL" id="CAF5183826.1"/>
    </source>
</evidence>
<dbReference type="EMBL" id="CAJOBI010318331">
    <property type="protein sequence ID" value="CAF5180843.1"/>
    <property type="molecule type" value="Genomic_DNA"/>
</dbReference>
<evidence type="ECO:0000256" key="1">
    <source>
        <dbReference type="SAM" id="MobiDB-lite"/>
    </source>
</evidence>
<organism evidence="4 5">
    <name type="scientific">Rotaria magnacalcarata</name>
    <dbReference type="NCBI Taxonomy" id="392030"/>
    <lineage>
        <taxon>Eukaryota</taxon>
        <taxon>Metazoa</taxon>
        <taxon>Spiralia</taxon>
        <taxon>Gnathifera</taxon>
        <taxon>Rotifera</taxon>
        <taxon>Eurotatoria</taxon>
        <taxon>Bdelloidea</taxon>
        <taxon>Philodinida</taxon>
        <taxon>Philodinidae</taxon>
        <taxon>Rotaria</taxon>
    </lineage>
</organism>
<protein>
    <submittedName>
        <fullName evidence="4">Uncharacterized protein</fullName>
    </submittedName>
</protein>
<proteinExistence type="predicted"/>
<dbReference type="EMBL" id="CAJOBH010233491">
    <property type="protein sequence ID" value="CAF5080629.1"/>
    <property type="molecule type" value="Genomic_DNA"/>
</dbReference>
<evidence type="ECO:0000313" key="5">
    <source>
        <dbReference type="Proteomes" id="UP000681720"/>
    </source>
</evidence>
<dbReference type="AlphaFoldDB" id="A0A8S3HJ99"/>
<dbReference type="EMBL" id="CAJOBJ010331827">
    <property type="protein sequence ID" value="CAF5183826.1"/>
    <property type="molecule type" value="Genomic_DNA"/>
</dbReference>
<accession>A0A8S3HJ99</accession>
<feature type="compositionally biased region" description="Low complexity" evidence="1">
    <location>
        <begin position="8"/>
        <end position="18"/>
    </location>
</feature>
<dbReference type="Proteomes" id="UP000676336">
    <property type="component" value="Unassembled WGS sequence"/>
</dbReference>
<feature type="non-terminal residue" evidence="4">
    <location>
        <position position="83"/>
    </location>
</feature>